<evidence type="ECO:0000313" key="2">
    <source>
        <dbReference type="Proteomes" id="UP000664052"/>
    </source>
</evidence>
<dbReference type="EMBL" id="JAFIMU010000013">
    <property type="protein sequence ID" value="MBN8232691.1"/>
    <property type="molecule type" value="Genomic_DNA"/>
</dbReference>
<organism evidence="1 2">
    <name type="scientific">Corallococcus macrosporus</name>
    <dbReference type="NCBI Taxonomy" id="35"/>
    <lineage>
        <taxon>Bacteria</taxon>
        <taxon>Pseudomonadati</taxon>
        <taxon>Myxococcota</taxon>
        <taxon>Myxococcia</taxon>
        <taxon>Myxococcales</taxon>
        <taxon>Cystobacterineae</taxon>
        <taxon>Myxococcaceae</taxon>
        <taxon>Corallococcus</taxon>
    </lineage>
</organism>
<evidence type="ECO:0000313" key="1">
    <source>
        <dbReference type="EMBL" id="MBN8232691.1"/>
    </source>
</evidence>
<accession>A0ABS3DMZ2</accession>
<reference evidence="1 2" key="1">
    <citation type="submission" date="2021-02" db="EMBL/GenBank/DDBJ databases">
        <title>De Novo genome assembly of isolated myxobacteria.</title>
        <authorList>
            <person name="Stevens D.C."/>
        </authorList>
    </citation>
    <scope>NUCLEOTIDE SEQUENCE [LARGE SCALE GENOMIC DNA]</scope>
    <source>
        <strain evidence="1 2">ATCC 29039</strain>
    </source>
</reference>
<dbReference type="Proteomes" id="UP000664052">
    <property type="component" value="Unassembled WGS sequence"/>
</dbReference>
<gene>
    <name evidence="1" type="ORF">JYK02_34755</name>
</gene>
<dbReference type="RefSeq" id="WP_207057226.1">
    <property type="nucleotide sequence ID" value="NZ_JAFIMU010000013.1"/>
</dbReference>
<keyword evidence="2" id="KW-1185">Reference proteome</keyword>
<proteinExistence type="predicted"/>
<dbReference type="PROSITE" id="PS51257">
    <property type="entry name" value="PROKAR_LIPOPROTEIN"/>
    <property type="match status" value="1"/>
</dbReference>
<sequence length="173" mass="17882">MKRAIEAVSSAVLVLAAVTILGGCGGPPETVEELDVEQSKSSLLFTGATLYDSGTQCTVNGSTMHCCPTGYAMIGAHVANNVFKCAQLSSTGGVRFLDTGLTRNNMHACPQGTVMVGMNASKNYLACQAPGTAVVLEYVDGTTTDSYPMHVCGAGGYAMSGIHLGNNQYTCAR</sequence>
<name>A0ABS3DMZ2_9BACT</name>
<evidence type="ECO:0008006" key="3">
    <source>
        <dbReference type="Google" id="ProtNLM"/>
    </source>
</evidence>
<comment type="caution">
    <text evidence="1">The sequence shown here is derived from an EMBL/GenBank/DDBJ whole genome shotgun (WGS) entry which is preliminary data.</text>
</comment>
<protein>
    <recommendedName>
        <fullName evidence="3">Lipoprotein</fullName>
    </recommendedName>
</protein>